<sequence>MDSTGASSPFDSFKSKKLRSSVNKPHLSGGAPDQSHWSSKTPEKPTNPPRRPPSVRQSLRSVNQVREAAKKLQISDRKPSISSDPIASSDTPISRPNASKSLPEKYEMLDKFFHSMGISIRLLGLKGSVSTFANISRQVESLTDRSFTHSHLAQLKFILPEAIEMKKILVRDDQTSCMKPDLHVTLNFSIVQNDQKLSSDSANILLSKLFRSRLLSFCKSNPEGDEVPEGQLPEPFNKQTRSTCINQAIEKGNLGLVHGISSPVSEQQPIAASLIPKSSKRRFTKQVLIHNDEPVKQGFKVLNPETQVENSFTDVDCVSNVVSPVKCSAKLPETPIKGFHLGKKDLDETPVKLISTPINVTPALSARPLVRCFMTPDDDSVVSPNKLTRRASGRKPPKSLAFDTPVKDKTPTLKRAFTDDHDNDLCDILSDDLLSSIKEKELKALEEQNPEISQAKWRKKMIAGLPKLYDTLLFYFQSIKRTVIVKEELMNMITSSQLEIVDRREADEQIRLLLELAPEWVSEKRVSSGDLVFW</sequence>
<dbReference type="SUPFAM" id="SSF46785">
    <property type="entry name" value="Winged helix' DNA-binding domain"/>
    <property type="match status" value="1"/>
</dbReference>
<dbReference type="InterPro" id="IPR032054">
    <property type="entry name" value="Cdt1_C"/>
</dbReference>
<dbReference type="CDD" id="cd08674">
    <property type="entry name" value="Cdt1_m"/>
    <property type="match status" value="1"/>
</dbReference>
<dbReference type="GO" id="GO:0003677">
    <property type="term" value="F:DNA binding"/>
    <property type="evidence" value="ECO:0007669"/>
    <property type="project" value="InterPro"/>
</dbReference>
<feature type="compositionally biased region" description="Basic and acidic residues" evidence="3">
    <location>
        <begin position="67"/>
        <end position="79"/>
    </location>
</feature>
<evidence type="ECO:0000259" key="4">
    <source>
        <dbReference type="SMART" id="SM01075"/>
    </source>
</evidence>
<dbReference type="OrthoDB" id="341730at2759"/>
<name>A0A5N6PF33_9ASTR</name>
<evidence type="ECO:0000256" key="1">
    <source>
        <dbReference type="ARBA" id="ARBA00008356"/>
    </source>
</evidence>
<feature type="compositionally biased region" description="Polar residues" evidence="3">
    <location>
        <begin position="55"/>
        <end position="64"/>
    </location>
</feature>
<evidence type="ECO:0000256" key="2">
    <source>
        <dbReference type="ARBA" id="ARBA00023306"/>
    </source>
</evidence>
<dbReference type="PANTHER" id="PTHR28637">
    <property type="entry name" value="DNA REPLICATION FACTOR CDT1"/>
    <property type="match status" value="1"/>
</dbReference>
<dbReference type="Pfam" id="PF08839">
    <property type="entry name" value="CDT1"/>
    <property type="match status" value="1"/>
</dbReference>
<evidence type="ECO:0000313" key="6">
    <source>
        <dbReference type="Proteomes" id="UP000326396"/>
    </source>
</evidence>
<feature type="compositionally biased region" description="Basic residues" evidence="3">
    <location>
        <begin position="387"/>
        <end position="397"/>
    </location>
</feature>
<gene>
    <name evidence="5" type="ORF">E3N88_11353</name>
</gene>
<feature type="compositionally biased region" description="Low complexity" evidence="3">
    <location>
        <begin position="80"/>
        <end position="94"/>
    </location>
</feature>
<comment type="caution">
    <text evidence="5">The sequence shown here is derived from an EMBL/GenBank/DDBJ whole genome shotgun (WGS) entry which is preliminary data.</text>
</comment>
<organism evidence="5 6">
    <name type="scientific">Mikania micrantha</name>
    <name type="common">bitter vine</name>
    <dbReference type="NCBI Taxonomy" id="192012"/>
    <lineage>
        <taxon>Eukaryota</taxon>
        <taxon>Viridiplantae</taxon>
        <taxon>Streptophyta</taxon>
        <taxon>Embryophyta</taxon>
        <taxon>Tracheophyta</taxon>
        <taxon>Spermatophyta</taxon>
        <taxon>Magnoliopsida</taxon>
        <taxon>eudicotyledons</taxon>
        <taxon>Gunneridae</taxon>
        <taxon>Pentapetalae</taxon>
        <taxon>asterids</taxon>
        <taxon>campanulids</taxon>
        <taxon>Asterales</taxon>
        <taxon>Asteraceae</taxon>
        <taxon>Asteroideae</taxon>
        <taxon>Heliantheae alliance</taxon>
        <taxon>Eupatorieae</taxon>
        <taxon>Mikania</taxon>
    </lineage>
</organism>
<protein>
    <recommendedName>
        <fullName evidence="4">CDT1 Geminin-binding domain-containing protein</fullName>
    </recommendedName>
</protein>
<dbReference type="Pfam" id="PF16679">
    <property type="entry name" value="CDT1_C"/>
    <property type="match status" value="1"/>
</dbReference>
<feature type="region of interest" description="Disordered" evidence="3">
    <location>
        <begin position="383"/>
        <end position="405"/>
    </location>
</feature>
<dbReference type="GO" id="GO:0005634">
    <property type="term" value="C:nucleus"/>
    <property type="evidence" value="ECO:0007669"/>
    <property type="project" value="TreeGrafter"/>
</dbReference>
<evidence type="ECO:0000256" key="3">
    <source>
        <dbReference type="SAM" id="MobiDB-lite"/>
    </source>
</evidence>
<dbReference type="InterPro" id="IPR014939">
    <property type="entry name" value="CDT1_Gemini-bd-like"/>
</dbReference>
<reference evidence="5 6" key="1">
    <citation type="submission" date="2019-05" db="EMBL/GenBank/DDBJ databases">
        <title>Mikania micrantha, genome provides insights into the molecular mechanism of rapid growth.</title>
        <authorList>
            <person name="Liu B."/>
        </authorList>
    </citation>
    <scope>NUCLEOTIDE SEQUENCE [LARGE SCALE GENOMIC DNA]</scope>
    <source>
        <strain evidence="5">NLD-2019</strain>
        <tissue evidence="5">Leaf</tissue>
    </source>
</reference>
<dbReference type="AlphaFoldDB" id="A0A5N6PF33"/>
<dbReference type="GO" id="GO:0000076">
    <property type="term" value="P:DNA replication checkpoint signaling"/>
    <property type="evidence" value="ECO:0007669"/>
    <property type="project" value="TreeGrafter"/>
</dbReference>
<comment type="similarity">
    <text evidence="1">Belongs to the Cdt1 family.</text>
</comment>
<dbReference type="GO" id="GO:0070182">
    <property type="term" value="F:DNA polymerase binding"/>
    <property type="evidence" value="ECO:0007669"/>
    <property type="project" value="TreeGrafter"/>
</dbReference>
<dbReference type="EMBL" id="SZYD01000005">
    <property type="protein sequence ID" value="KAD6120082.1"/>
    <property type="molecule type" value="Genomic_DNA"/>
</dbReference>
<feature type="domain" description="CDT1 Geminin-binding" evidence="4">
    <location>
        <begin position="102"/>
        <end position="234"/>
    </location>
</feature>
<keyword evidence="2" id="KW-0131">Cell cycle</keyword>
<dbReference type="GO" id="GO:0071163">
    <property type="term" value="P:DNA replication preinitiation complex assembly"/>
    <property type="evidence" value="ECO:0007669"/>
    <property type="project" value="InterPro"/>
</dbReference>
<accession>A0A5N6PF33</accession>
<dbReference type="PANTHER" id="PTHR28637:SF1">
    <property type="entry name" value="DNA REPLICATION FACTOR CDT1"/>
    <property type="match status" value="1"/>
</dbReference>
<dbReference type="InterPro" id="IPR045173">
    <property type="entry name" value="Cdt1"/>
</dbReference>
<proteinExistence type="inferred from homology"/>
<feature type="compositionally biased region" description="Polar residues" evidence="3">
    <location>
        <begin position="1"/>
        <end position="10"/>
    </location>
</feature>
<dbReference type="InterPro" id="IPR038090">
    <property type="entry name" value="Cdt1_C_WH_dom_sf"/>
</dbReference>
<keyword evidence="6" id="KW-1185">Reference proteome</keyword>
<feature type="region of interest" description="Disordered" evidence="3">
    <location>
        <begin position="1"/>
        <end position="99"/>
    </location>
</feature>
<dbReference type="GO" id="GO:0000278">
    <property type="term" value="P:mitotic cell cycle"/>
    <property type="evidence" value="ECO:0007669"/>
    <property type="project" value="TreeGrafter"/>
</dbReference>
<dbReference type="CDD" id="cd08767">
    <property type="entry name" value="Cdt1_c"/>
    <property type="match status" value="1"/>
</dbReference>
<dbReference type="Proteomes" id="UP000326396">
    <property type="component" value="Linkage Group LG13"/>
</dbReference>
<dbReference type="SMART" id="SM01075">
    <property type="entry name" value="CDT1"/>
    <property type="match status" value="1"/>
</dbReference>
<dbReference type="GO" id="GO:0030174">
    <property type="term" value="P:regulation of DNA-templated DNA replication initiation"/>
    <property type="evidence" value="ECO:0007669"/>
    <property type="project" value="InterPro"/>
</dbReference>
<dbReference type="Gene3D" id="1.10.10.1420">
    <property type="entry name" value="DNA replication factor Cdt1, C-terminal WH domain"/>
    <property type="match status" value="1"/>
</dbReference>
<evidence type="ECO:0000313" key="5">
    <source>
        <dbReference type="EMBL" id="KAD6120082.1"/>
    </source>
</evidence>
<dbReference type="InterPro" id="IPR036390">
    <property type="entry name" value="WH_DNA-bd_sf"/>
</dbReference>